<evidence type="ECO:0000313" key="4">
    <source>
        <dbReference type="EMBL" id="MBB5599162.1"/>
    </source>
</evidence>
<dbReference type="RefSeq" id="WP_183643877.1">
    <property type="nucleotide sequence ID" value="NZ_JACHBL010000001.1"/>
</dbReference>
<gene>
    <name evidence="4" type="ORF">BKA12_002242</name>
</gene>
<organism evidence="4 5">
    <name type="scientific">Neomicrococcus lactis</name>
    <dbReference type="NCBI Taxonomy" id="732241"/>
    <lineage>
        <taxon>Bacteria</taxon>
        <taxon>Bacillati</taxon>
        <taxon>Actinomycetota</taxon>
        <taxon>Actinomycetes</taxon>
        <taxon>Micrococcales</taxon>
        <taxon>Micrococcaceae</taxon>
        <taxon>Neomicrococcus</taxon>
    </lineage>
</organism>
<accession>A0A7W8YCV1</accession>
<dbReference type="SUPFAM" id="SSF46689">
    <property type="entry name" value="Homeodomain-like"/>
    <property type="match status" value="1"/>
</dbReference>
<comment type="caution">
    <text evidence="4">The sequence shown here is derived from an EMBL/GenBank/DDBJ whole genome shotgun (WGS) entry which is preliminary data.</text>
</comment>
<dbReference type="SUPFAM" id="SSF48498">
    <property type="entry name" value="Tetracyclin repressor-like, C-terminal domain"/>
    <property type="match status" value="1"/>
</dbReference>
<dbReference type="Pfam" id="PF13305">
    <property type="entry name" value="TetR_C_33"/>
    <property type="match status" value="1"/>
</dbReference>
<protein>
    <submittedName>
        <fullName evidence="4">AcrR family transcriptional regulator</fullName>
    </submittedName>
</protein>
<dbReference type="AlphaFoldDB" id="A0A7W8YCV1"/>
<evidence type="ECO:0000259" key="3">
    <source>
        <dbReference type="Pfam" id="PF13305"/>
    </source>
</evidence>
<sequence length="257" mass="28301">MARPRIHDISLRNQMLDEAARITATEGVDGLSARRLCSAVNTSTTAVYTLFGGMDGIRFALYRRAAESYHADFSTIEYDPDRPLKYMDEAMFMYRNWALANPNLYSILFDGALKLDHSLPETQGGIPVADMKFSADLAKPSVDAVRRAIELGQLPIPENKVSTFLISSWACMHGLVSMEISAETSGTQSGLVILSDVDYGEKLYADAIRSLTRGLIHTYQLEANGTAPSHSTKVLDDYLESPESLAPGQARKSDKKK</sequence>
<reference evidence="4 5" key="1">
    <citation type="submission" date="2020-08" db="EMBL/GenBank/DDBJ databases">
        <title>Sequencing the genomes of 1000 actinobacteria strains.</title>
        <authorList>
            <person name="Klenk H.-P."/>
        </authorList>
    </citation>
    <scope>NUCLEOTIDE SEQUENCE [LARGE SCALE GENOMIC DNA]</scope>
    <source>
        <strain evidence="4 5">DSM 23694</strain>
    </source>
</reference>
<keyword evidence="2" id="KW-0804">Transcription</keyword>
<evidence type="ECO:0000256" key="1">
    <source>
        <dbReference type="ARBA" id="ARBA00023015"/>
    </source>
</evidence>
<name>A0A7W8YCV1_9MICC</name>
<dbReference type="Gene3D" id="1.10.357.10">
    <property type="entry name" value="Tetracycline Repressor, domain 2"/>
    <property type="match status" value="1"/>
</dbReference>
<evidence type="ECO:0000313" key="5">
    <source>
        <dbReference type="Proteomes" id="UP000523863"/>
    </source>
</evidence>
<evidence type="ECO:0000256" key="2">
    <source>
        <dbReference type="ARBA" id="ARBA00023163"/>
    </source>
</evidence>
<feature type="domain" description="HTH-type transcriptional regulator MT1864/Rv1816-like C-terminal" evidence="3">
    <location>
        <begin position="91"/>
        <end position="182"/>
    </location>
</feature>
<keyword evidence="1" id="KW-0805">Transcription regulation</keyword>
<dbReference type="InterPro" id="IPR025996">
    <property type="entry name" value="MT1864/Rv1816-like_C"/>
</dbReference>
<dbReference type="EMBL" id="JACHBL010000001">
    <property type="protein sequence ID" value="MBB5599162.1"/>
    <property type="molecule type" value="Genomic_DNA"/>
</dbReference>
<dbReference type="Proteomes" id="UP000523863">
    <property type="component" value="Unassembled WGS sequence"/>
</dbReference>
<proteinExistence type="predicted"/>
<dbReference type="InterPro" id="IPR009057">
    <property type="entry name" value="Homeodomain-like_sf"/>
</dbReference>
<keyword evidence="5" id="KW-1185">Reference proteome</keyword>
<dbReference type="InterPro" id="IPR036271">
    <property type="entry name" value="Tet_transcr_reg_TetR-rel_C_sf"/>
</dbReference>